<dbReference type="HAMAP" id="MF_02019">
    <property type="entry name" value="MurF"/>
    <property type="match status" value="1"/>
</dbReference>
<keyword evidence="17" id="KW-1185">Reference proteome</keyword>
<comment type="pathway">
    <text evidence="10 11">Cell wall biogenesis; peptidoglycan biosynthesis.</text>
</comment>
<comment type="catalytic activity">
    <reaction evidence="10 11">
        <text>D-alanyl-D-alanine + UDP-N-acetyl-alpha-D-muramoyl-L-alanyl-gamma-D-glutamyl-meso-2,6-diaminopimelate + ATP = UDP-N-acetyl-alpha-D-muramoyl-L-alanyl-gamma-D-glutamyl-meso-2,6-diaminopimeloyl-D-alanyl-D-alanine + ADP + phosphate + H(+)</text>
        <dbReference type="Rhea" id="RHEA:28374"/>
        <dbReference type="ChEBI" id="CHEBI:15378"/>
        <dbReference type="ChEBI" id="CHEBI:30616"/>
        <dbReference type="ChEBI" id="CHEBI:43474"/>
        <dbReference type="ChEBI" id="CHEBI:57822"/>
        <dbReference type="ChEBI" id="CHEBI:61386"/>
        <dbReference type="ChEBI" id="CHEBI:83905"/>
        <dbReference type="ChEBI" id="CHEBI:456216"/>
        <dbReference type="EC" id="6.3.2.10"/>
    </reaction>
</comment>
<gene>
    <name evidence="10 16" type="primary">murF</name>
    <name evidence="16" type="ORF">HJG52_04860</name>
</gene>
<dbReference type="Gene3D" id="3.40.1190.10">
    <property type="entry name" value="Mur-like, catalytic domain"/>
    <property type="match status" value="1"/>
</dbReference>
<feature type="binding site" evidence="10">
    <location>
        <begin position="114"/>
        <end position="120"/>
    </location>
    <ligand>
        <name>ATP</name>
        <dbReference type="ChEBI" id="CHEBI:30616"/>
    </ligand>
</feature>
<keyword evidence="3 10" id="KW-0132">Cell division</keyword>
<keyword evidence="4 10" id="KW-0547">Nucleotide-binding</keyword>
<feature type="domain" description="Mur ligase C-terminal" evidence="14">
    <location>
        <begin position="328"/>
        <end position="459"/>
    </location>
</feature>
<feature type="domain" description="Mur ligase N-terminal catalytic" evidence="13">
    <location>
        <begin position="35"/>
        <end position="105"/>
    </location>
</feature>
<dbReference type="GO" id="GO:0009252">
    <property type="term" value="P:peptidoglycan biosynthetic process"/>
    <property type="evidence" value="ECO:0007669"/>
    <property type="project" value="UniProtKB-UniRule"/>
</dbReference>
<dbReference type="InterPro" id="IPR013221">
    <property type="entry name" value="Mur_ligase_cen"/>
</dbReference>
<dbReference type="InterPro" id="IPR051046">
    <property type="entry name" value="MurCDEF_CellWall_CoF430Synth"/>
</dbReference>
<reference evidence="16 17" key="1">
    <citation type="submission" date="2020-04" db="EMBL/GenBank/DDBJ databases">
        <title>Knoellia sp. isolate from air conditioner.</title>
        <authorList>
            <person name="Chea S."/>
            <person name="Kim D.-U."/>
        </authorList>
    </citation>
    <scope>NUCLEOTIDE SEQUENCE [LARGE SCALE GENOMIC DNA]</scope>
    <source>
        <strain evidence="16 17">DB2414S</strain>
    </source>
</reference>
<evidence type="ECO:0000313" key="16">
    <source>
        <dbReference type="EMBL" id="NNM45335.1"/>
    </source>
</evidence>
<dbReference type="GO" id="GO:0005524">
    <property type="term" value="F:ATP binding"/>
    <property type="evidence" value="ECO:0007669"/>
    <property type="project" value="UniProtKB-UniRule"/>
</dbReference>
<evidence type="ECO:0000313" key="17">
    <source>
        <dbReference type="Proteomes" id="UP000588586"/>
    </source>
</evidence>
<evidence type="ECO:0000256" key="5">
    <source>
        <dbReference type="ARBA" id="ARBA00022840"/>
    </source>
</evidence>
<keyword evidence="8 10" id="KW-0131">Cell cycle</keyword>
<keyword evidence="1 10" id="KW-0963">Cytoplasm</keyword>
<keyword evidence="2 10" id="KW-0436">Ligase</keyword>
<name>A0A849HBM1_9MICO</name>
<evidence type="ECO:0000256" key="6">
    <source>
        <dbReference type="ARBA" id="ARBA00022960"/>
    </source>
</evidence>
<dbReference type="RefSeq" id="WP_171242371.1">
    <property type="nucleotide sequence ID" value="NZ_JABEPQ010000001.1"/>
</dbReference>
<sequence>MIPLSLKEIAEITNGRLEGIDDAAARLLVVDGPVVTDSREAGPGGLYIARIGEQLDGHQFVAGARDQGAIAALTTRPVEELPCVVVEDIQDGLAALARAVVDRHPDLTVIGITGSSGKTSTKDLLGAVLAAHAPTVAPVGSLNSEVGVPLTVFRVTPQTRYLVVEMGARGIGHIAYLTTIAPPRIGIELNVGTAHVGEFGSREAIATAKSELVAALPADGVAVLNADDAAVRAMADVTDARVVLVGTAADAQVRAQDISLDAFGRPSFTLVVTSPGAEPVSRRVTLALHGEHHVGNALAVVAAALESGVDLDLTVRVLSTATPASRWRMEVTERSDGVTVVNDAYNANPDSMRAALKALVAMSRAEDGTPRRTWAVLGSMLELGDDSLTEHDAIGRLAVRLNISRLVVVGETARPMATGAQHEGSWGEEVVWVPDADAAHDLLADKLLPGDVVLLKSSRDAGLRWLGDRVAAESGPTADTGDSTGDKQEDAT</sequence>
<dbReference type="GO" id="GO:0051301">
    <property type="term" value="P:cell division"/>
    <property type="evidence" value="ECO:0007669"/>
    <property type="project" value="UniProtKB-KW"/>
</dbReference>
<dbReference type="Pfam" id="PF02875">
    <property type="entry name" value="Mur_ligase_C"/>
    <property type="match status" value="1"/>
</dbReference>
<keyword evidence="6 10" id="KW-0133">Cell shape</keyword>
<dbReference type="GO" id="GO:0047480">
    <property type="term" value="F:UDP-N-acetylmuramoyl-tripeptide-D-alanyl-D-alanine ligase activity"/>
    <property type="evidence" value="ECO:0007669"/>
    <property type="project" value="UniProtKB-UniRule"/>
</dbReference>
<dbReference type="InterPro" id="IPR004101">
    <property type="entry name" value="Mur_ligase_C"/>
</dbReference>
<comment type="similarity">
    <text evidence="10">Belongs to the MurCDEF family. MurF subfamily.</text>
</comment>
<dbReference type="Gene3D" id="3.90.190.20">
    <property type="entry name" value="Mur ligase, C-terminal domain"/>
    <property type="match status" value="1"/>
</dbReference>
<dbReference type="PANTHER" id="PTHR43024:SF1">
    <property type="entry name" value="UDP-N-ACETYLMURAMOYL-TRIPEPTIDE--D-ALANYL-D-ALANINE LIGASE"/>
    <property type="match status" value="1"/>
</dbReference>
<evidence type="ECO:0000256" key="11">
    <source>
        <dbReference type="RuleBase" id="RU004136"/>
    </source>
</evidence>
<keyword evidence="5 10" id="KW-0067">ATP-binding</keyword>
<organism evidence="16 17">
    <name type="scientific">Knoellia koreensis</name>
    <dbReference type="NCBI Taxonomy" id="2730921"/>
    <lineage>
        <taxon>Bacteria</taxon>
        <taxon>Bacillati</taxon>
        <taxon>Actinomycetota</taxon>
        <taxon>Actinomycetes</taxon>
        <taxon>Micrococcales</taxon>
        <taxon>Intrasporangiaceae</taxon>
        <taxon>Knoellia</taxon>
    </lineage>
</organism>
<dbReference type="SUPFAM" id="SSF63418">
    <property type="entry name" value="MurE/MurF N-terminal domain"/>
    <property type="match status" value="1"/>
</dbReference>
<dbReference type="InterPro" id="IPR036565">
    <property type="entry name" value="Mur-like_cat_sf"/>
</dbReference>
<evidence type="ECO:0000256" key="3">
    <source>
        <dbReference type="ARBA" id="ARBA00022618"/>
    </source>
</evidence>
<dbReference type="Pfam" id="PF01225">
    <property type="entry name" value="Mur_ligase"/>
    <property type="match status" value="1"/>
</dbReference>
<dbReference type="EMBL" id="JABEPQ010000001">
    <property type="protein sequence ID" value="NNM45335.1"/>
    <property type="molecule type" value="Genomic_DNA"/>
</dbReference>
<dbReference type="InterPro" id="IPR035911">
    <property type="entry name" value="MurE/MurF_N"/>
</dbReference>
<dbReference type="SUPFAM" id="SSF53244">
    <property type="entry name" value="MurD-like peptide ligases, peptide-binding domain"/>
    <property type="match status" value="1"/>
</dbReference>
<evidence type="ECO:0000256" key="7">
    <source>
        <dbReference type="ARBA" id="ARBA00022984"/>
    </source>
</evidence>
<dbReference type="Proteomes" id="UP000588586">
    <property type="component" value="Unassembled WGS sequence"/>
</dbReference>
<dbReference type="Gene3D" id="3.40.1390.10">
    <property type="entry name" value="MurE/MurF, N-terminal domain"/>
    <property type="match status" value="1"/>
</dbReference>
<feature type="region of interest" description="Disordered" evidence="12">
    <location>
        <begin position="467"/>
        <end position="492"/>
    </location>
</feature>
<evidence type="ECO:0000259" key="15">
    <source>
        <dbReference type="Pfam" id="PF08245"/>
    </source>
</evidence>
<feature type="domain" description="Mur ligase central" evidence="15">
    <location>
        <begin position="112"/>
        <end position="304"/>
    </location>
</feature>
<evidence type="ECO:0000256" key="2">
    <source>
        <dbReference type="ARBA" id="ARBA00022598"/>
    </source>
</evidence>
<dbReference type="NCBIfam" id="TIGR01143">
    <property type="entry name" value="murF"/>
    <property type="match status" value="1"/>
</dbReference>
<evidence type="ECO:0000256" key="10">
    <source>
        <dbReference type="HAMAP-Rule" id="MF_02019"/>
    </source>
</evidence>
<dbReference type="InterPro" id="IPR036615">
    <property type="entry name" value="Mur_ligase_C_dom_sf"/>
</dbReference>
<dbReference type="GO" id="GO:0005737">
    <property type="term" value="C:cytoplasm"/>
    <property type="evidence" value="ECO:0007669"/>
    <property type="project" value="UniProtKB-SubCell"/>
</dbReference>
<dbReference type="AlphaFoldDB" id="A0A849HBM1"/>
<evidence type="ECO:0000259" key="14">
    <source>
        <dbReference type="Pfam" id="PF02875"/>
    </source>
</evidence>
<comment type="subcellular location">
    <subcellularLocation>
        <location evidence="10 11">Cytoplasm</location>
    </subcellularLocation>
</comment>
<evidence type="ECO:0000256" key="12">
    <source>
        <dbReference type="SAM" id="MobiDB-lite"/>
    </source>
</evidence>
<evidence type="ECO:0000256" key="8">
    <source>
        <dbReference type="ARBA" id="ARBA00023306"/>
    </source>
</evidence>
<keyword evidence="7 10" id="KW-0573">Peptidoglycan synthesis</keyword>
<evidence type="ECO:0000259" key="13">
    <source>
        <dbReference type="Pfam" id="PF01225"/>
    </source>
</evidence>
<comment type="function">
    <text evidence="10 11">Involved in cell wall formation. Catalyzes the final step in the synthesis of UDP-N-acetylmuramoyl-pentapeptide, the precursor of murein.</text>
</comment>
<evidence type="ECO:0000256" key="9">
    <source>
        <dbReference type="ARBA" id="ARBA00023316"/>
    </source>
</evidence>
<dbReference type="InterPro" id="IPR000713">
    <property type="entry name" value="Mur_ligase_N"/>
</dbReference>
<dbReference type="InterPro" id="IPR005863">
    <property type="entry name" value="UDP-N-AcMur_synth"/>
</dbReference>
<dbReference type="EC" id="6.3.2.10" evidence="10 11"/>
<dbReference type="Pfam" id="PF08245">
    <property type="entry name" value="Mur_ligase_M"/>
    <property type="match status" value="1"/>
</dbReference>
<evidence type="ECO:0000256" key="4">
    <source>
        <dbReference type="ARBA" id="ARBA00022741"/>
    </source>
</evidence>
<accession>A0A849HBM1</accession>
<dbReference type="GO" id="GO:0008360">
    <property type="term" value="P:regulation of cell shape"/>
    <property type="evidence" value="ECO:0007669"/>
    <property type="project" value="UniProtKB-KW"/>
</dbReference>
<dbReference type="UniPathway" id="UPA00219"/>
<comment type="caution">
    <text evidence="16">The sequence shown here is derived from an EMBL/GenBank/DDBJ whole genome shotgun (WGS) entry which is preliminary data.</text>
</comment>
<dbReference type="PANTHER" id="PTHR43024">
    <property type="entry name" value="UDP-N-ACETYLMURAMOYL-TRIPEPTIDE--D-ALANYL-D-ALANINE LIGASE"/>
    <property type="match status" value="1"/>
</dbReference>
<keyword evidence="9 10" id="KW-0961">Cell wall biogenesis/degradation</keyword>
<protein>
    <recommendedName>
        <fullName evidence="10 11">UDP-N-acetylmuramoyl-tripeptide--D-alanyl-D-alanine ligase</fullName>
        <ecNumber evidence="10 11">6.3.2.10</ecNumber>
    </recommendedName>
    <alternativeName>
        <fullName evidence="10">D-alanyl-D-alanine-adding enzyme</fullName>
    </alternativeName>
</protein>
<dbReference type="SUPFAM" id="SSF53623">
    <property type="entry name" value="MurD-like peptide ligases, catalytic domain"/>
    <property type="match status" value="1"/>
</dbReference>
<dbReference type="GO" id="GO:0071555">
    <property type="term" value="P:cell wall organization"/>
    <property type="evidence" value="ECO:0007669"/>
    <property type="project" value="UniProtKB-KW"/>
</dbReference>
<proteinExistence type="inferred from homology"/>
<evidence type="ECO:0000256" key="1">
    <source>
        <dbReference type="ARBA" id="ARBA00022490"/>
    </source>
</evidence>